<reference evidence="2" key="1">
    <citation type="submission" date="2020-03" db="EMBL/GenBank/DDBJ databases">
        <title>Draft Genome Sequence of Cylindrodendrum hubeiense.</title>
        <authorList>
            <person name="Buettner E."/>
            <person name="Kellner H."/>
        </authorList>
    </citation>
    <scope>NUCLEOTIDE SEQUENCE</scope>
    <source>
        <strain evidence="2">IHI 201604</strain>
    </source>
</reference>
<keyword evidence="1" id="KW-0732">Signal</keyword>
<sequence>MLSSLKVLAAVGLLALNVAAEKIEAPPENVMVDLNFNDHIVDDWYLQTIDSDYFMDITNAEWKDGSLDPALRVGEITGTKGTGQAIVKYKPSFDLELGEEYQIQFSARSSYVESSGKVVPAFGSNFGDWLQFTVFNQNGNIFVAWPGKGDYYEKEWYQWRYRFTVASGQDGPGYFGIIVHPTGTSVDWSFDDVSIIKVP</sequence>
<dbReference type="Gene3D" id="2.60.120.260">
    <property type="entry name" value="Galactose-binding domain-like"/>
    <property type="match status" value="1"/>
</dbReference>
<evidence type="ECO:0000256" key="1">
    <source>
        <dbReference type="SAM" id="SignalP"/>
    </source>
</evidence>
<accession>A0A9P5HN32</accession>
<dbReference type="Proteomes" id="UP000722485">
    <property type="component" value="Unassembled WGS sequence"/>
</dbReference>
<name>A0A9P5HN32_9HYPO</name>
<evidence type="ECO:0000313" key="2">
    <source>
        <dbReference type="EMBL" id="KAF7557931.1"/>
    </source>
</evidence>
<dbReference type="SUPFAM" id="SSF49785">
    <property type="entry name" value="Galactose-binding domain-like"/>
    <property type="match status" value="1"/>
</dbReference>
<dbReference type="EMBL" id="JAANBB010000002">
    <property type="protein sequence ID" value="KAF7557931.1"/>
    <property type="molecule type" value="Genomic_DNA"/>
</dbReference>
<proteinExistence type="predicted"/>
<evidence type="ECO:0000313" key="3">
    <source>
        <dbReference type="Proteomes" id="UP000722485"/>
    </source>
</evidence>
<evidence type="ECO:0008006" key="4">
    <source>
        <dbReference type="Google" id="ProtNLM"/>
    </source>
</evidence>
<comment type="caution">
    <text evidence="2">The sequence shown here is derived from an EMBL/GenBank/DDBJ whole genome shotgun (WGS) entry which is preliminary data.</text>
</comment>
<keyword evidence="3" id="KW-1185">Reference proteome</keyword>
<dbReference type="OrthoDB" id="5065314at2759"/>
<protein>
    <recommendedName>
        <fullName evidence="4">CBM-cenC domain-containing protein</fullName>
    </recommendedName>
</protein>
<feature type="signal peptide" evidence="1">
    <location>
        <begin position="1"/>
        <end position="20"/>
    </location>
</feature>
<dbReference type="InterPro" id="IPR008979">
    <property type="entry name" value="Galactose-bd-like_sf"/>
</dbReference>
<dbReference type="AlphaFoldDB" id="A0A9P5HN32"/>
<organism evidence="2 3">
    <name type="scientific">Cylindrodendrum hubeiense</name>
    <dbReference type="NCBI Taxonomy" id="595255"/>
    <lineage>
        <taxon>Eukaryota</taxon>
        <taxon>Fungi</taxon>
        <taxon>Dikarya</taxon>
        <taxon>Ascomycota</taxon>
        <taxon>Pezizomycotina</taxon>
        <taxon>Sordariomycetes</taxon>
        <taxon>Hypocreomycetidae</taxon>
        <taxon>Hypocreales</taxon>
        <taxon>Nectriaceae</taxon>
        <taxon>Cylindrodendrum</taxon>
    </lineage>
</organism>
<feature type="chain" id="PRO_5040326738" description="CBM-cenC domain-containing protein" evidence="1">
    <location>
        <begin position="21"/>
        <end position="199"/>
    </location>
</feature>
<gene>
    <name evidence="2" type="ORF">G7Z17_g326</name>
</gene>